<dbReference type="PANTHER" id="PTHR11781:SF22">
    <property type="entry name" value="TYPE I IODOTHYRONINE DEIODINASE"/>
    <property type="match status" value="1"/>
</dbReference>
<dbReference type="GO" id="GO:0042446">
    <property type="term" value="P:hormone biosynthetic process"/>
    <property type="evidence" value="ECO:0007669"/>
    <property type="project" value="UniProtKB-KW"/>
</dbReference>
<name>B3RXT3_TRIAD</name>
<dbReference type="RefSeq" id="XP_002112802.1">
    <property type="nucleotide sequence ID" value="XM_002112766.1"/>
</dbReference>
<dbReference type="OrthoDB" id="428577at2759"/>
<organism evidence="2 3">
    <name type="scientific">Trichoplax adhaerens</name>
    <name type="common">Trichoplax reptans</name>
    <dbReference type="NCBI Taxonomy" id="10228"/>
    <lineage>
        <taxon>Eukaryota</taxon>
        <taxon>Metazoa</taxon>
        <taxon>Placozoa</taxon>
        <taxon>Uniplacotomia</taxon>
        <taxon>Trichoplacea</taxon>
        <taxon>Trichoplacidae</taxon>
        <taxon>Trichoplax</taxon>
    </lineage>
</organism>
<evidence type="ECO:0000256" key="1">
    <source>
        <dbReference type="RuleBase" id="RU000676"/>
    </source>
</evidence>
<dbReference type="InParanoid" id="B3RXT3"/>
<dbReference type="GO" id="GO:0004800">
    <property type="term" value="F:thyroxine 5'-deiodinase activity"/>
    <property type="evidence" value="ECO:0000318"/>
    <property type="project" value="GO_Central"/>
</dbReference>
<comment type="similarity">
    <text evidence="1">Belongs to the iodothyronine deiodinase family.</text>
</comment>
<keyword evidence="3" id="KW-1185">Reference proteome</keyword>
<dbReference type="EMBL" id="DS985245">
    <property type="protein sequence ID" value="EDV24912.1"/>
    <property type="molecule type" value="Genomic_DNA"/>
</dbReference>
<dbReference type="AlphaFoldDB" id="B3RXT3"/>
<dbReference type="CTD" id="6754015"/>
<comment type="function">
    <text evidence="1">Responsible for the deiodination of T4 (3,5,3',5'-tetraiodothyronine).</text>
</comment>
<dbReference type="PhylomeDB" id="B3RXT3"/>
<dbReference type="eggNOG" id="ENOG502QUGZ">
    <property type="taxonomic scope" value="Eukaryota"/>
</dbReference>
<keyword evidence="1" id="KW-0560">Oxidoreductase</keyword>
<proteinExistence type="inferred from homology"/>
<dbReference type="GO" id="GO:0042403">
    <property type="term" value="P:thyroid hormone metabolic process"/>
    <property type="evidence" value="ECO:0000318"/>
    <property type="project" value="GO_Central"/>
</dbReference>
<evidence type="ECO:0000313" key="2">
    <source>
        <dbReference type="EMBL" id="EDV24912.1"/>
    </source>
</evidence>
<dbReference type="KEGG" id="tad:TRIADDRAFT_56321"/>
<dbReference type="Proteomes" id="UP000009022">
    <property type="component" value="Unassembled WGS sequence"/>
</dbReference>
<gene>
    <name evidence="2" type="ORF">TRIADDRAFT_56321</name>
</gene>
<evidence type="ECO:0000313" key="3">
    <source>
        <dbReference type="Proteomes" id="UP000009022"/>
    </source>
</evidence>
<reference evidence="2 3" key="1">
    <citation type="journal article" date="2008" name="Nature">
        <title>The Trichoplax genome and the nature of placozoans.</title>
        <authorList>
            <person name="Srivastava M."/>
            <person name="Begovic E."/>
            <person name="Chapman J."/>
            <person name="Putnam N.H."/>
            <person name="Hellsten U."/>
            <person name="Kawashima T."/>
            <person name="Kuo A."/>
            <person name="Mitros T."/>
            <person name="Salamov A."/>
            <person name="Carpenter M.L."/>
            <person name="Signorovitch A.Y."/>
            <person name="Moreno M.A."/>
            <person name="Kamm K."/>
            <person name="Grimwood J."/>
            <person name="Schmutz J."/>
            <person name="Shapiro H."/>
            <person name="Grigoriev I.V."/>
            <person name="Buss L.W."/>
            <person name="Schierwater B."/>
            <person name="Dellaporta S.L."/>
            <person name="Rokhsar D.S."/>
        </authorList>
    </citation>
    <scope>NUCLEOTIDE SEQUENCE [LARGE SCALE GENOMIC DNA]</scope>
    <source>
        <strain evidence="2 3">Grell-BS-1999</strain>
    </source>
</reference>
<dbReference type="Gene3D" id="3.40.30.10">
    <property type="entry name" value="Glutaredoxin"/>
    <property type="match status" value="1"/>
</dbReference>
<sequence>MGKKYADKAQFILIYIKEAHASDEWPLDYLNDSMDVSFKKPRVLEERMSLAKQFIDRFDIKLPVYVDDIKDTMAKEYSATPERLYVIRDGKISYKGGPGPMCYDLDELESHLQEL</sequence>
<dbReference type="FunCoup" id="B3RXT3">
    <property type="interactions" value="7"/>
</dbReference>
<dbReference type="GeneID" id="6754015"/>
<protein>
    <recommendedName>
        <fullName evidence="1">Iodothyronine deiodinase</fullName>
    </recommendedName>
</protein>
<dbReference type="InterPro" id="IPR000643">
    <property type="entry name" value="Iodothyronine_deiodinase"/>
</dbReference>
<keyword evidence="1" id="KW-0712">Selenocysteine</keyword>
<dbReference type="PANTHER" id="PTHR11781">
    <property type="entry name" value="IODOTHYRONINE DEIODINASE"/>
    <property type="match status" value="1"/>
</dbReference>
<accession>B3RXT3</accession>
<dbReference type="Pfam" id="PF00837">
    <property type="entry name" value="T4_deiodinase"/>
    <property type="match status" value="1"/>
</dbReference>
<keyword evidence="1" id="KW-0893">Thyroid hormones biosynthesis</keyword>
<dbReference type="HOGENOM" id="CLU_103502_1_0_1"/>
<dbReference type="OMA" id="RTIEERC"/>